<dbReference type="GO" id="GO:0005737">
    <property type="term" value="C:cytoplasm"/>
    <property type="evidence" value="ECO:0007669"/>
    <property type="project" value="TreeGrafter"/>
</dbReference>
<dbReference type="PANTHER" id="PTHR46089">
    <property type="entry name" value="ALSIN HOMOLOG"/>
    <property type="match status" value="1"/>
</dbReference>
<dbReference type="GO" id="GO:0005085">
    <property type="term" value="F:guanyl-nucleotide exchange factor activity"/>
    <property type="evidence" value="ECO:0007669"/>
    <property type="project" value="TreeGrafter"/>
</dbReference>
<dbReference type="Proteomes" id="UP000515164">
    <property type="component" value="Unplaced"/>
</dbReference>
<dbReference type="PROSITE" id="PS51205">
    <property type="entry name" value="VPS9"/>
    <property type="match status" value="1"/>
</dbReference>
<gene>
    <name evidence="3" type="primary">LOC117212891</name>
</gene>
<evidence type="ECO:0000313" key="2">
    <source>
        <dbReference type="Proteomes" id="UP000515164"/>
    </source>
</evidence>
<keyword evidence="2" id="KW-1185">Reference proteome</keyword>
<dbReference type="KEGG" id="bbif:117212891"/>
<evidence type="ECO:0000259" key="1">
    <source>
        <dbReference type="PROSITE" id="PS51205"/>
    </source>
</evidence>
<dbReference type="GeneID" id="117212891"/>
<dbReference type="InterPro" id="IPR037191">
    <property type="entry name" value="VPS9_dom_sf"/>
</dbReference>
<sequence>MKWNKQPDITLMAFLDIDQKFWKNTNVMNLNENGLPYQSEPYFSEAIETLQQLKTTFSPLEKLLVVRNTFEQMTQAVQKQLGTTYLWTMDELFPVFCFVVVRASVLQLGSEIHFIEDFMEPYLQNGELGIMFTTLKACYYQILQEKINVGD</sequence>
<dbReference type="InterPro" id="IPR051984">
    <property type="entry name" value="Alsin"/>
</dbReference>
<dbReference type="Pfam" id="PF02204">
    <property type="entry name" value="VPS9"/>
    <property type="match status" value="1"/>
</dbReference>
<dbReference type="Gene3D" id="1.20.1050.80">
    <property type="entry name" value="VPS9 domain"/>
    <property type="match status" value="1"/>
</dbReference>
<proteinExistence type="predicted"/>
<dbReference type="SUPFAM" id="SSF109993">
    <property type="entry name" value="VPS9 domain"/>
    <property type="match status" value="1"/>
</dbReference>
<dbReference type="GO" id="GO:0016197">
    <property type="term" value="P:endosomal transport"/>
    <property type="evidence" value="ECO:0007669"/>
    <property type="project" value="TreeGrafter"/>
</dbReference>
<feature type="domain" description="VPS9" evidence="1">
    <location>
        <begin position="5"/>
        <end position="151"/>
    </location>
</feature>
<dbReference type="InterPro" id="IPR003123">
    <property type="entry name" value="VPS9"/>
</dbReference>
<reference evidence="3" key="1">
    <citation type="submission" date="2025-08" db="UniProtKB">
        <authorList>
            <consortium name="RefSeq"/>
        </authorList>
    </citation>
    <scope>IDENTIFICATION</scope>
    <source>
        <tissue evidence="3">Muscle</tissue>
    </source>
</reference>
<dbReference type="RefSeq" id="XP_033313911.1">
    <property type="nucleotide sequence ID" value="XM_033458020.1"/>
</dbReference>
<protein>
    <submittedName>
        <fullName evidence="3">Alsin-like</fullName>
    </submittedName>
</protein>
<name>A0A6P8MJK5_9HYME</name>
<evidence type="ECO:0000313" key="3">
    <source>
        <dbReference type="RefSeq" id="XP_033313911.1"/>
    </source>
</evidence>
<dbReference type="GO" id="GO:0031267">
    <property type="term" value="F:small GTPase binding"/>
    <property type="evidence" value="ECO:0007669"/>
    <property type="project" value="TreeGrafter"/>
</dbReference>
<dbReference type="PANTHER" id="PTHR46089:SF2">
    <property type="entry name" value="ALSIN HOMOLOG"/>
    <property type="match status" value="1"/>
</dbReference>
<organism evidence="2 3">
    <name type="scientific">Bombus bifarius</name>
    <dbReference type="NCBI Taxonomy" id="103933"/>
    <lineage>
        <taxon>Eukaryota</taxon>
        <taxon>Metazoa</taxon>
        <taxon>Ecdysozoa</taxon>
        <taxon>Arthropoda</taxon>
        <taxon>Hexapoda</taxon>
        <taxon>Insecta</taxon>
        <taxon>Pterygota</taxon>
        <taxon>Neoptera</taxon>
        <taxon>Endopterygota</taxon>
        <taxon>Hymenoptera</taxon>
        <taxon>Apocrita</taxon>
        <taxon>Aculeata</taxon>
        <taxon>Apoidea</taxon>
        <taxon>Anthophila</taxon>
        <taxon>Apidae</taxon>
        <taxon>Bombus</taxon>
        <taxon>Pyrobombus</taxon>
    </lineage>
</organism>
<dbReference type="AlphaFoldDB" id="A0A6P8MJK5"/>
<accession>A0A6P8MJK5</accession>